<dbReference type="InterPro" id="IPR000873">
    <property type="entry name" value="AMP-dep_synth/lig_dom"/>
</dbReference>
<gene>
    <name evidence="5" type="ORF">TEK04_00455</name>
</gene>
<dbReference type="InterPro" id="IPR025110">
    <property type="entry name" value="AMP-bd_C"/>
</dbReference>
<keyword evidence="2" id="KW-0436">Ligase</keyword>
<dbReference type="PANTHER" id="PTHR43201:SF5">
    <property type="entry name" value="MEDIUM-CHAIN ACYL-COA LIGASE ACSF2, MITOCHONDRIAL"/>
    <property type="match status" value="1"/>
</dbReference>
<comment type="caution">
    <text evidence="5">The sequence shown here is derived from an EMBL/GenBank/DDBJ whole genome shotgun (WGS) entry which is preliminary data.</text>
</comment>
<dbReference type="PANTHER" id="PTHR43201">
    <property type="entry name" value="ACYL-COA SYNTHETASE"/>
    <property type="match status" value="1"/>
</dbReference>
<comment type="similarity">
    <text evidence="1">Belongs to the ATP-dependent AMP-binding enzyme family.</text>
</comment>
<dbReference type="RefSeq" id="WP_336402314.1">
    <property type="nucleotide sequence ID" value="NZ_JBAPLU010000001.1"/>
</dbReference>
<name>A0ABU8DP30_9ACTN</name>
<dbReference type="Pfam" id="PF00501">
    <property type="entry name" value="AMP-binding"/>
    <property type="match status" value="1"/>
</dbReference>
<keyword evidence="6" id="KW-1185">Reference proteome</keyword>
<dbReference type="EMBL" id="JBAPLU010000001">
    <property type="protein sequence ID" value="MEI4270181.1"/>
    <property type="molecule type" value="Genomic_DNA"/>
</dbReference>
<evidence type="ECO:0000313" key="6">
    <source>
        <dbReference type="Proteomes" id="UP001361570"/>
    </source>
</evidence>
<evidence type="ECO:0000256" key="1">
    <source>
        <dbReference type="ARBA" id="ARBA00006432"/>
    </source>
</evidence>
<evidence type="ECO:0000313" key="5">
    <source>
        <dbReference type="EMBL" id="MEI4270181.1"/>
    </source>
</evidence>
<dbReference type="InterPro" id="IPR020845">
    <property type="entry name" value="AMP-binding_CS"/>
</dbReference>
<dbReference type="PROSITE" id="PS00455">
    <property type="entry name" value="AMP_BINDING"/>
    <property type="match status" value="1"/>
</dbReference>
<accession>A0ABU8DP30</accession>
<dbReference type="Proteomes" id="UP001361570">
    <property type="component" value="Unassembled WGS sequence"/>
</dbReference>
<evidence type="ECO:0000256" key="2">
    <source>
        <dbReference type="ARBA" id="ARBA00022598"/>
    </source>
</evidence>
<protein>
    <submittedName>
        <fullName evidence="5">AMP-binding protein</fullName>
    </submittedName>
</protein>
<feature type="domain" description="AMP-binding enzyme C-terminal" evidence="4">
    <location>
        <begin position="426"/>
        <end position="501"/>
    </location>
</feature>
<feature type="domain" description="AMP-dependent synthetase/ligase" evidence="3">
    <location>
        <begin position="13"/>
        <end position="378"/>
    </location>
</feature>
<dbReference type="Pfam" id="PF13193">
    <property type="entry name" value="AMP-binding_C"/>
    <property type="match status" value="1"/>
</dbReference>
<evidence type="ECO:0000259" key="4">
    <source>
        <dbReference type="Pfam" id="PF13193"/>
    </source>
</evidence>
<dbReference type="InterPro" id="IPR045851">
    <property type="entry name" value="AMP-bd_C_sf"/>
</dbReference>
<dbReference type="SUPFAM" id="SSF56801">
    <property type="entry name" value="Acetyl-CoA synthetase-like"/>
    <property type="match status" value="1"/>
</dbReference>
<reference evidence="5 6" key="1">
    <citation type="submission" date="2024-03" db="EMBL/GenBank/DDBJ databases">
        <title>Draft genome sequence of Klenkia sp. LSe6-5.</title>
        <authorList>
            <person name="Duangmal K."/>
            <person name="Chantavorakit T."/>
        </authorList>
    </citation>
    <scope>NUCLEOTIDE SEQUENCE [LARGE SCALE GENOMIC DNA]</scope>
    <source>
        <strain evidence="5 6">LSe6-5</strain>
    </source>
</reference>
<dbReference type="InterPro" id="IPR042099">
    <property type="entry name" value="ANL_N_sf"/>
</dbReference>
<sequence length="532" mass="54918">MAPAARTFHGLVRAAARTHGPAPALVEGDRRLTWTELDEAVERAAAGYAARGLAAGDRVAVQLPNGIDWVLAVVGAMRAGLVVVPVNTAYTDPELTHLLTDSGARALVVAAGREELAGVPVQVGPPAADGEPPADPDDPDALALLAYTSGTTGRPRGAMLTHAVLLANQQQVLAVDPAPVRPGDVVLLALPLFHVYGLNGGLGLVAATASCGVVVPAFDPVATLELMTAEGVTAVPAAPPMYQAWLAAADAAGSDTALRRAFAAVHTASSGSAPLAPRVWTAMKERAAVTVWEGYGLTEAAPVLTTTLVTGRGKPACIGAPLPGVELVLRDTAGGPEAGPDPGSRVREDVFGDPFGDDPPDSAGEVCVRGPNLFGGYWPDGADGPDAEGWLLTGDIAYRDAQGDLHLVDRRRDLVLVSGFNVYPLEVERVLEGHPEVAEAAVIGVPDERTGESVRAFVVLTPGAEVDGETLRAYARTSLARFKVPRSVHLVDALPHSLTGKVSRARLRELGLDRIAAETQHAEGVDAGVQGG</sequence>
<dbReference type="Gene3D" id="3.40.50.12780">
    <property type="entry name" value="N-terminal domain of ligase-like"/>
    <property type="match status" value="1"/>
</dbReference>
<dbReference type="Gene3D" id="3.30.300.30">
    <property type="match status" value="1"/>
</dbReference>
<organism evidence="5 6">
    <name type="scientific">Klenkia sesuvii</name>
    <dbReference type="NCBI Taxonomy" id="3103137"/>
    <lineage>
        <taxon>Bacteria</taxon>
        <taxon>Bacillati</taxon>
        <taxon>Actinomycetota</taxon>
        <taxon>Actinomycetes</taxon>
        <taxon>Geodermatophilales</taxon>
        <taxon>Geodermatophilaceae</taxon>
        <taxon>Klenkia</taxon>
    </lineage>
</organism>
<evidence type="ECO:0000259" key="3">
    <source>
        <dbReference type="Pfam" id="PF00501"/>
    </source>
</evidence>
<proteinExistence type="inferred from homology"/>